<evidence type="ECO:0000256" key="2">
    <source>
        <dbReference type="ARBA" id="ARBA00009557"/>
    </source>
</evidence>
<organism evidence="10">
    <name type="scientific">Aphanomyces invadans</name>
    <dbReference type="NCBI Taxonomy" id="157072"/>
    <lineage>
        <taxon>Eukaryota</taxon>
        <taxon>Sar</taxon>
        <taxon>Stramenopiles</taxon>
        <taxon>Oomycota</taxon>
        <taxon>Saprolegniomycetes</taxon>
        <taxon>Saprolegniales</taxon>
        <taxon>Verrucalvaceae</taxon>
        <taxon>Aphanomyces</taxon>
    </lineage>
</organism>
<name>A0A024UWR3_9STRA</name>
<dbReference type="eggNOG" id="KOG1747">
    <property type="taxonomic scope" value="Eukaryota"/>
</dbReference>
<evidence type="ECO:0000256" key="7">
    <source>
        <dbReference type="ARBA" id="ARBA00038532"/>
    </source>
</evidence>
<evidence type="ECO:0000256" key="8">
    <source>
        <dbReference type="SAM" id="MobiDB-lite"/>
    </source>
</evidence>
<reference evidence="10" key="1">
    <citation type="submission" date="2013-12" db="EMBL/GenBank/DDBJ databases">
        <title>The Genome Sequence of Aphanomyces invadans NJM9701.</title>
        <authorList>
            <consortium name="The Broad Institute Genomics Platform"/>
            <person name="Russ C."/>
            <person name="Tyler B."/>
            <person name="van West P."/>
            <person name="Dieguez-Uribeondo J."/>
            <person name="Young S.K."/>
            <person name="Zeng Q."/>
            <person name="Gargeya S."/>
            <person name="Fitzgerald M."/>
            <person name="Abouelleil A."/>
            <person name="Alvarado L."/>
            <person name="Chapman S.B."/>
            <person name="Gainer-Dewar J."/>
            <person name="Goldberg J."/>
            <person name="Griggs A."/>
            <person name="Gujja S."/>
            <person name="Hansen M."/>
            <person name="Howarth C."/>
            <person name="Imamovic A."/>
            <person name="Ireland A."/>
            <person name="Larimer J."/>
            <person name="McCowan C."/>
            <person name="Murphy C."/>
            <person name="Pearson M."/>
            <person name="Poon T.W."/>
            <person name="Priest M."/>
            <person name="Roberts A."/>
            <person name="Saif S."/>
            <person name="Shea T."/>
            <person name="Sykes S."/>
            <person name="Wortman J."/>
            <person name="Nusbaum C."/>
            <person name="Birren B."/>
        </authorList>
    </citation>
    <scope>NUCLEOTIDE SEQUENCE [LARGE SCALE GENOMIC DNA]</scope>
    <source>
        <strain evidence="10">NJM9701</strain>
    </source>
</reference>
<dbReference type="STRING" id="157072.A0A024UWR3"/>
<dbReference type="InterPro" id="IPR002108">
    <property type="entry name" value="ADF-H"/>
</dbReference>
<comment type="subunit">
    <text evidence="7">Interacts with G-actin; ADP-actin form.</text>
</comment>
<keyword evidence="3" id="KW-0963">Cytoplasm</keyword>
<evidence type="ECO:0000256" key="3">
    <source>
        <dbReference type="ARBA" id="ARBA00022490"/>
    </source>
</evidence>
<dbReference type="GO" id="GO:0003785">
    <property type="term" value="F:actin monomer binding"/>
    <property type="evidence" value="ECO:0007669"/>
    <property type="project" value="TreeGrafter"/>
</dbReference>
<evidence type="ECO:0000256" key="1">
    <source>
        <dbReference type="ARBA" id="ARBA00004245"/>
    </source>
</evidence>
<dbReference type="SMART" id="SM00102">
    <property type="entry name" value="ADF"/>
    <property type="match status" value="1"/>
</dbReference>
<accession>A0A024UWR3</accession>
<dbReference type="EMBL" id="KI913952">
    <property type="protein sequence ID" value="ETW10123.1"/>
    <property type="molecule type" value="Genomic_DNA"/>
</dbReference>
<dbReference type="PANTHER" id="PTHR13759">
    <property type="entry name" value="TWINFILIN"/>
    <property type="match status" value="1"/>
</dbReference>
<evidence type="ECO:0000256" key="4">
    <source>
        <dbReference type="ARBA" id="ARBA00022737"/>
    </source>
</evidence>
<dbReference type="InterPro" id="IPR029006">
    <property type="entry name" value="ADF-H/Gelsolin-like_dom_sf"/>
</dbReference>
<dbReference type="VEuPathDB" id="FungiDB:H310_00498"/>
<dbReference type="GO" id="GO:0005737">
    <property type="term" value="C:cytoplasm"/>
    <property type="evidence" value="ECO:0007669"/>
    <property type="project" value="TreeGrafter"/>
</dbReference>
<keyword evidence="6" id="KW-0206">Cytoskeleton</keyword>
<keyword evidence="4" id="KW-0677">Repeat</keyword>
<dbReference type="GO" id="GO:0005884">
    <property type="term" value="C:actin filament"/>
    <property type="evidence" value="ECO:0007669"/>
    <property type="project" value="TreeGrafter"/>
</dbReference>
<dbReference type="Pfam" id="PF00241">
    <property type="entry name" value="Cofilin_ADF"/>
    <property type="match status" value="2"/>
</dbReference>
<dbReference type="GO" id="GO:0030042">
    <property type="term" value="P:actin filament depolymerization"/>
    <property type="evidence" value="ECO:0007669"/>
    <property type="project" value="TreeGrafter"/>
</dbReference>
<dbReference type="PANTHER" id="PTHR13759:SF1">
    <property type="entry name" value="TWINFILIN"/>
    <property type="match status" value="1"/>
</dbReference>
<dbReference type="InterPro" id="IPR028458">
    <property type="entry name" value="Twinfilin"/>
</dbReference>
<dbReference type="PROSITE" id="PS51263">
    <property type="entry name" value="ADF_H"/>
    <property type="match status" value="1"/>
</dbReference>
<feature type="region of interest" description="Disordered" evidence="8">
    <location>
        <begin position="304"/>
        <end position="327"/>
    </location>
</feature>
<proteinExistence type="inferred from homology"/>
<dbReference type="GO" id="GO:0051015">
    <property type="term" value="F:actin filament binding"/>
    <property type="evidence" value="ECO:0007669"/>
    <property type="project" value="TreeGrafter"/>
</dbReference>
<dbReference type="RefSeq" id="XP_008861534.1">
    <property type="nucleotide sequence ID" value="XM_008863312.1"/>
</dbReference>
<dbReference type="SUPFAM" id="SSF55753">
    <property type="entry name" value="Actin depolymerizing proteins"/>
    <property type="match status" value="2"/>
</dbReference>
<dbReference type="AlphaFoldDB" id="A0A024UWR3"/>
<evidence type="ECO:0000313" key="10">
    <source>
        <dbReference type="EMBL" id="ETW10123.1"/>
    </source>
</evidence>
<dbReference type="GeneID" id="20077548"/>
<keyword evidence="5" id="KW-0009">Actin-binding</keyword>
<comment type="similarity">
    <text evidence="2">Belongs to the actin-binding proteins ADF family. Twinfilin subfamily.</text>
</comment>
<gene>
    <name evidence="10" type="ORF">H310_00498</name>
</gene>
<protein>
    <recommendedName>
        <fullName evidence="9">ADF-H domain-containing protein</fullName>
    </recommendedName>
</protein>
<evidence type="ECO:0000259" key="9">
    <source>
        <dbReference type="PROSITE" id="PS51263"/>
    </source>
</evidence>
<evidence type="ECO:0000256" key="5">
    <source>
        <dbReference type="ARBA" id="ARBA00023203"/>
    </source>
</evidence>
<dbReference type="OrthoDB" id="10006997at2759"/>
<comment type="subcellular location">
    <subcellularLocation>
        <location evidence="1">Cytoplasm</location>
        <location evidence="1">Cytoskeleton</location>
    </subcellularLocation>
</comment>
<evidence type="ECO:0000256" key="6">
    <source>
        <dbReference type="ARBA" id="ARBA00023212"/>
    </source>
</evidence>
<dbReference type="GO" id="GO:0051016">
    <property type="term" value="P:barbed-end actin filament capping"/>
    <property type="evidence" value="ECO:0007669"/>
    <property type="project" value="TreeGrafter"/>
</dbReference>
<feature type="domain" description="ADF-H" evidence="9">
    <location>
        <begin position="166"/>
        <end position="299"/>
    </location>
</feature>
<sequence>MNSQILRVCDALATQFQEAQEKNTVRCIEVKVTGEQLVVNKVFQIQEGVKADSQWVSIQSECSTPSLLLFHITATNGPLKWIVVASVCDTLHVRDKMLYASARDCLKQQLGLAYFVGDVHTTDLTTLSYRDLESTMHNTTGPLSDREILLKEEALLERDLSVKTSAMNILPFGMAAECNAELVAFTKETTASRWLSLRLVNEEVVLDKSIAITREDQVNEVADTEAPTFALYRLNHGAPTTFFLYICPEEANVRLKMTYATAKASLLHELQRRGITVDSTIEVTDALNILDAIQSNLAGKHDFDDGQPKLFSRPTAPGRGRGRGRRN</sequence>
<dbReference type="Gene3D" id="3.40.20.10">
    <property type="entry name" value="Severin"/>
    <property type="match status" value="2"/>
</dbReference>